<comment type="caution">
    <text evidence="4">The sequence shown here is derived from an EMBL/GenBank/DDBJ whole genome shotgun (WGS) entry which is preliminary data.</text>
</comment>
<dbReference type="PANTHER" id="PTHR31804">
    <property type="entry name" value="MEDIATOR OF RNA POLYMERASE II TRANSCRIPTION SUBUNIT 15"/>
    <property type="match status" value="1"/>
</dbReference>
<evidence type="ECO:0000256" key="1">
    <source>
        <dbReference type="SAM" id="MobiDB-lite"/>
    </source>
</evidence>
<dbReference type="EMBL" id="MNPL01006737">
    <property type="protein sequence ID" value="OQR75169.1"/>
    <property type="molecule type" value="Genomic_DNA"/>
</dbReference>
<feature type="region of interest" description="Disordered" evidence="1">
    <location>
        <begin position="212"/>
        <end position="262"/>
    </location>
</feature>
<dbReference type="AlphaFoldDB" id="A0A1V9XNT6"/>
<dbReference type="FunCoup" id="A0A1V9XNT6">
    <property type="interactions" value="1193"/>
</dbReference>
<dbReference type="InParanoid" id="A0A1V9XNT6"/>
<organism evidence="4 5">
    <name type="scientific">Tropilaelaps mercedesae</name>
    <dbReference type="NCBI Taxonomy" id="418985"/>
    <lineage>
        <taxon>Eukaryota</taxon>
        <taxon>Metazoa</taxon>
        <taxon>Ecdysozoa</taxon>
        <taxon>Arthropoda</taxon>
        <taxon>Chelicerata</taxon>
        <taxon>Arachnida</taxon>
        <taxon>Acari</taxon>
        <taxon>Parasitiformes</taxon>
        <taxon>Mesostigmata</taxon>
        <taxon>Gamasina</taxon>
        <taxon>Dermanyssoidea</taxon>
        <taxon>Laelapidae</taxon>
        <taxon>Tropilaelaps</taxon>
    </lineage>
</organism>
<gene>
    <name evidence="4" type="ORF">BIW11_08604</name>
</gene>
<reference evidence="4 5" key="1">
    <citation type="journal article" date="2017" name="Gigascience">
        <title>Draft genome of the honey bee ectoparasitic mite, Tropilaelaps mercedesae, is shaped by the parasitic life history.</title>
        <authorList>
            <person name="Dong X."/>
            <person name="Armstrong S.D."/>
            <person name="Xia D."/>
            <person name="Makepeace B.L."/>
            <person name="Darby A.C."/>
            <person name="Kadowaki T."/>
        </authorList>
    </citation>
    <scope>NUCLEOTIDE SEQUENCE [LARGE SCALE GENOMIC DNA]</scope>
    <source>
        <strain evidence="4">Wuxi-XJTLU</strain>
    </source>
</reference>
<name>A0A1V9XNT6_9ACAR</name>
<dbReference type="STRING" id="418985.A0A1V9XNT6"/>
<evidence type="ECO:0000313" key="5">
    <source>
        <dbReference type="Proteomes" id="UP000192247"/>
    </source>
</evidence>
<evidence type="ECO:0000259" key="2">
    <source>
        <dbReference type="Pfam" id="PF21538"/>
    </source>
</evidence>
<feature type="region of interest" description="Disordered" evidence="1">
    <location>
        <begin position="1"/>
        <end position="36"/>
    </location>
</feature>
<protein>
    <submittedName>
        <fullName evidence="4">Mediator of RNA polymerase II transcription subunit 15-like</fullName>
    </submittedName>
</protein>
<dbReference type="InterPro" id="IPR048385">
    <property type="entry name" value="Med15_central"/>
</dbReference>
<feature type="domain" description="ARC105/Med15 mediator subunit central" evidence="2">
    <location>
        <begin position="262"/>
        <end position="386"/>
    </location>
</feature>
<dbReference type="OrthoDB" id="10055322at2759"/>
<evidence type="ECO:0000259" key="3">
    <source>
        <dbReference type="Pfam" id="PF21539"/>
    </source>
</evidence>
<feature type="domain" description="ARC105/Med15 mediator subunit C-terminal" evidence="3">
    <location>
        <begin position="420"/>
        <end position="528"/>
    </location>
</feature>
<sequence>MTIITLLSDPKKNPNAVVSGPVSRPNGPAGVGHGGQDPMMALRTMTNPHHQQQGHSPMSGGSIGANQMGSGPIGAPADLMASQSSTPQLPNGAGGLNPMAMQIPRPIVINQGNPMVMGQQIGATVRTPEQSGVGGVGPPVQGMMTVGVPPEVKLRPQMVPQQPQNLLATNQGAVQSPMGASVTNQIGCSSPTGFAHSPSTVGVGGQGGYLRGGPLVARSPGSALNTPVGSVVSPASQHSQQQQHAAGHHVGPGTSSAPGSTEEQAYLDKLKLLSKYIEPLRRMISRIDKDEDRQKDLGRMRSLLDILSDNNRRCSMDVLLKCEGVLEKLDLGQAIPRDHIGHVPSVTSMTRLQNDNIWQPLLDAINANIKSPMFNHTMQRVFGPPITMLTGAAYLRSASSPPTSPAAKRRRGAVDDVAEIPDVLQGEIAHLDQRFKVQLDPVQQSGCRTVNLICQLDDKTLPCVPPISVSVPNNYPTHPPRCNANRAQYASTSFLSDVLDSLTLHLEKMPSQYSITSLLDTWEMCVRQMCTSDGAGNATSGSPVGSARQQAISS</sequence>
<dbReference type="Pfam" id="PF21538">
    <property type="entry name" value="Med15_M"/>
    <property type="match status" value="1"/>
</dbReference>
<accession>A0A1V9XNT6</accession>
<keyword evidence="5" id="KW-1185">Reference proteome</keyword>
<evidence type="ECO:0000313" key="4">
    <source>
        <dbReference type="EMBL" id="OQR75169.1"/>
    </source>
</evidence>
<proteinExistence type="predicted"/>
<dbReference type="InterPro" id="IPR048386">
    <property type="entry name" value="Med15_C"/>
</dbReference>
<dbReference type="Proteomes" id="UP000192247">
    <property type="component" value="Unassembled WGS sequence"/>
</dbReference>
<feature type="compositionally biased region" description="Low complexity" evidence="1">
    <location>
        <begin position="230"/>
        <end position="253"/>
    </location>
</feature>
<dbReference type="Pfam" id="PF21539">
    <property type="entry name" value="Med15_C"/>
    <property type="match status" value="1"/>
</dbReference>
<feature type="compositionally biased region" description="Polar residues" evidence="1">
    <location>
        <begin position="537"/>
        <end position="554"/>
    </location>
</feature>
<dbReference type="PANTHER" id="PTHR31804:SF3">
    <property type="entry name" value="MEDIATOR OF RNA POLYMERASE II TRANSCRIPTION SUBUNIT 15"/>
    <property type="match status" value="1"/>
</dbReference>
<feature type="region of interest" description="Disordered" evidence="1">
    <location>
        <begin position="535"/>
        <end position="554"/>
    </location>
</feature>